<name>A0ABW4BRF5_9LACO</name>
<dbReference type="EMBL" id="JBHTOI010000005">
    <property type="protein sequence ID" value="MFD1417774.1"/>
    <property type="molecule type" value="Genomic_DNA"/>
</dbReference>
<evidence type="ECO:0000313" key="6">
    <source>
        <dbReference type="Proteomes" id="UP001597251"/>
    </source>
</evidence>
<gene>
    <name evidence="5" type="ORF">ACFQ42_03220</name>
</gene>
<dbReference type="InterPro" id="IPR010317">
    <property type="entry name" value="WxLIP_PGBD"/>
</dbReference>
<dbReference type="Pfam" id="PF06030">
    <property type="entry name" value="WxLIP_PGBD"/>
    <property type="match status" value="1"/>
</dbReference>
<keyword evidence="1" id="KW-0472">Membrane</keyword>
<evidence type="ECO:0000313" key="5">
    <source>
        <dbReference type="EMBL" id="MFD1417774.1"/>
    </source>
</evidence>
<keyword evidence="2" id="KW-0732">Signal</keyword>
<feature type="chain" id="PRO_5046204391" evidence="2">
    <location>
        <begin position="20"/>
        <end position="344"/>
    </location>
</feature>
<dbReference type="InterPro" id="IPR021759">
    <property type="entry name" value="WxLIP_HBD"/>
</dbReference>
<protein>
    <submittedName>
        <fullName evidence="5">DUF916 and DUF3324 domain-containing protein</fullName>
    </submittedName>
</protein>
<keyword evidence="1" id="KW-0812">Transmembrane</keyword>
<feature type="domain" description="WxL Interacting Protein peptidoglycan binding" evidence="3">
    <location>
        <begin position="32"/>
        <end position="150"/>
    </location>
</feature>
<proteinExistence type="predicted"/>
<keyword evidence="1" id="KW-1133">Transmembrane helix</keyword>
<evidence type="ECO:0000256" key="2">
    <source>
        <dbReference type="SAM" id="SignalP"/>
    </source>
</evidence>
<evidence type="ECO:0000259" key="4">
    <source>
        <dbReference type="Pfam" id="PF11797"/>
    </source>
</evidence>
<evidence type="ECO:0000256" key="1">
    <source>
        <dbReference type="SAM" id="Phobius"/>
    </source>
</evidence>
<dbReference type="Proteomes" id="UP001597251">
    <property type="component" value="Unassembled WGS sequence"/>
</dbReference>
<dbReference type="Pfam" id="PF11797">
    <property type="entry name" value="WxLIP_HBD"/>
    <property type="match status" value="1"/>
</dbReference>
<accession>A0ABW4BRF5</accession>
<feature type="domain" description="WxL Interacting Protein host binding" evidence="4">
    <location>
        <begin position="161"/>
        <end position="291"/>
    </location>
</feature>
<reference evidence="6" key="1">
    <citation type="journal article" date="2019" name="Int. J. Syst. Evol. Microbiol.">
        <title>The Global Catalogue of Microorganisms (GCM) 10K type strain sequencing project: providing services to taxonomists for standard genome sequencing and annotation.</title>
        <authorList>
            <consortium name="The Broad Institute Genomics Platform"/>
            <consortium name="The Broad Institute Genome Sequencing Center for Infectious Disease"/>
            <person name="Wu L."/>
            <person name="Ma J."/>
        </authorList>
    </citation>
    <scope>NUCLEOTIDE SEQUENCE [LARGE SCALE GENOMIC DNA]</scope>
    <source>
        <strain evidence="6">CCM 8936</strain>
    </source>
</reference>
<organism evidence="5 6">
    <name type="scientific">Companilactobacillus keshanensis</name>
    <dbReference type="NCBI Taxonomy" id="2486003"/>
    <lineage>
        <taxon>Bacteria</taxon>
        <taxon>Bacillati</taxon>
        <taxon>Bacillota</taxon>
        <taxon>Bacilli</taxon>
        <taxon>Lactobacillales</taxon>
        <taxon>Lactobacillaceae</taxon>
        <taxon>Companilactobacillus</taxon>
    </lineage>
</organism>
<feature type="transmembrane region" description="Helical" evidence="1">
    <location>
        <begin position="305"/>
        <end position="326"/>
    </location>
</feature>
<feature type="signal peptide" evidence="2">
    <location>
        <begin position="1"/>
        <end position="19"/>
    </location>
</feature>
<sequence length="344" mass="38677">MKKFIVFLSMFIFAIPLFNQTTKIEAAGDKSYSIQSVLPDNQIDKNESYFDLKVEPNKEQTLKIIIFNTGSKSIKVTAEVNNAYTADSATIGYDKYNKKTYKSSLPELSSLVEGARKKSVSLKAGESKEVSFKVKSPDKEYQGIILGGVTTIANVSPTKSKNLNIQNQVRYVKGIVLRSKDDAVNPDMHLTNAYPKAVSGSKGIAFKMDNTAPININNVKLSSRIKHNSKVLNYHAKNLQIAPNSQFDYFIPIDNFTAGKYQAKITLTGKNGFKKVFTKTITVSKTDVKQVQQQTEPVKQNNHQWIIILVGIVLLIFVALWMYLYYAQINKNNSKHGKSDRRRK</sequence>
<keyword evidence="6" id="KW-1185">Reference proteome</keyword>
<comment type="caution">
    <text evidence="5">The sequence shown here is derived from an EMBL/GenBank/DDBJ whole genome shotgun (WGS) entry which is preliminary data.</text>
</comment>
<dbReference type="RefSeq" id="WP_125674305.1">
    <property type="nucleotide sequence ID" value="NZ_JBHTOI010000005.1"/>
</dbReference>
<evidence type="ECO:0000259" key="3">
    <source>
        <dbReference type="Pfam" id="PF06030"/>
    </source>
</evidence>